<proteinExistence type="predicted"/>
<keyword evidence="1" id="KW-0812">Transmembrane</keyword>
<evidence type="ECO:0000256" key="1">
    <source>
        <dbReference type="SAM" id="Phobius"/>
    </source>
</evidence>
<name>B7K8A9_GLOC7</name>
<sequence>MAIATHKINFWKSLLTLYLIGFIGILSLLLILIPQIEQLITENPQLLETPVFILALLSLITPSILLAISVVIGLLLAPKLSFRSYIVEFCTNQSLKFRLWDELRLGFLAGILVALLIVGLEIIFRLYIIELNQLETLTIFGLNKILVGVLYGGLTEELLLRWGFMTLVAWGFWRIFQKGQNQPKTGLIILAIVISSLVFGLGHLPILSTQISLTLPIIIRTIVLNTVGGLVFGWLYWRRSLETAMIAHASTHIGFAILTPLLSLL</sequence>
<dbReference type="GO" id="GO:0080120">
    <property type="term" value="P:CAAX-box protein maturation"/>
    <property type="evidence" value="ECO:0007669"/>
    <property type="project" value="UniProtKB-ARBA"/>
</dbReference>
<feature type="transmembrane region" description="Helical" evidence="1">
    <location>
        <begin position="12"/>
        <end position="33"/>
    </location>
</feature>
<accession>B7K8A9</accession>
<dbReference type="KEGG" id="cyc:PCC7424_1425"/>
<feature type="domain" description="CAAX prenyl protease 2/Lysostaphin resistance protein A-like" evidence="2">
    <location>
        <begin position="144"/>
        <end position="251"/>
    </location>
</feature>
<dbReference type="RefSeq" id="WP_012598815.1">
    <property type="nucleotide sequence ID" value="NC_011729.1"/>
</dbReference>
<protein>
    <submittedName>
        <fullName evidence="3">Abortive infection protein</fullName>
    </submittedName>
</protein>
<keyword evidence="1" id="KW-0472">Membrane</keyword>
<evidence type="ECO:0000313" key="3">
    <source>
        <dbReference type="EMBL" id="ACK69869.1"/>
    </source>
</evidence>
<organism evidence="3 4">
    <name type="scientific">Gloeothece citriformis (strain PCC 7424)</name>
    <name type="common">Cyanothece sp. (strain PCC 7424)</name>
    <dbReference type="NCBI Taxonomy" id="65393"/>
    <lineage>
        <taxon>Bacteria</taxon>
        <taxon>Bacillati</taxon>
        <taxon>Cyanobacteriota</taxon>
        <taxon>Cyanophyceae</taxon>
        <taxon>Oscillatoriophycideae</taxon>
        <taxon>Chroococcales</taxon>
        <taxon>Aphanothecaceae</taxon>
        <taxon>Gloeothece</taxon>
        <taxon>Gloeothece citriformis</taxon>
    </lineage>
</organism>
<dbReference type="EMBL" id="CP001291">
    <property type="protein sequence ID" value="ACK69869.1"/>
    <property type="molecule type" value="Genomic_DNA"/>
</dbReference>
<dbReference type="eggNOG" id="ENOG502ZAAA">
    <property type="taxonomic scope" value="Bacteria"/>
</dbReference>
<feature type="transmembrane region" description="Helical" evidence="1">
    <location>
        <begin position="159"/>
        <end position="176"/>
    </location>
</feature>
<feature type="transmembrane region" description="Helical" evidence="1">
    <location>
        <begin position="105"/>
        <end position="128"/>
    </location>
</feature>
<dbReference type="OrthoDB" id="378663at2"/>
<dbReference type="GO" id="GO:0004175">
    <property type="term" value="F:endopeptidase activity"/>
    <property type="evidence" value="ECO:0007669"/>
    <property type="project" value="UniProtKB-ARBA"/>
</dbReference>
<dbReference type="AlphaFoldDB" id="B7K8A9"/>
<feature type="transmembrane region" description="Helical" evidence="1">
    <location>
        <begin position="213"/>
        <end position="237"/>
    </location>
</feature>
<gene>
    <name evidence="3" type="ordered locus">PCC7424_1425</name>
</gene>
<feature type="transmembrane region" description="Helical" evidence="1">
    <location>
        <begin position="188"/>
        <end position="207"/>
    </location>
</feature>
<evidence type="ECO:0000259" key="2">
    <source>
        <dbReference type="Pfam" id="PF02517"/>
    </source>
</evidence>
<feature type="transmembrane region" description="Helical" evidence="1">
    <location>
        <begin position="53"/>
        <end position="77"/>
    </location>
</feature>
<dbReference type="STRING" id="65393.PCC7424_1425"/>
<dbReference type="Proteomes" id="UP000002384">
    <property type="component" value="Chromosome"/>
</dbReference>
<keyword evidence="4" id="KW-1185">Reference proteome</keyword>
<reference evidence="4" key="1">
    <citation type="journal article" date="2011" name="MBio">
        <title>Novel metabolic attributes of the genus Cyanothece, comprising a group of unicellular nitrogen-fixing Cyanobacteria.</title>
        <authorList>
            <person name="Bandyopadhyay A."/>
            <person name="Elvitigala T."/>
            <person name="Welsh E."/>
            <person name="Stockel J."/>
            <person name="Liberton M."/>
            <person name="Min H."/>
            <person name="Sherman L.A."/>
            <person name="Pakrasi H.B."/>
        </authorList>
    </citation>
    <scope>NUCLEOTIDE SEQUENCE [LARGE SCALE GENOMIC DNA]</scope>
    <source>
        <strain evidence="4">PCC 7424</strain>
    </source>
</reference>
<dbReference type="Pfam" id="PF02517">
    <property type="entry name" value="Rce1-like"/>
    <property type="match status" value="1"/>
</dbReference>
<keyword evidence="1" id="KW-1133">Transmembrane helix</keyword>
<dbReference type="HOGENOM" id="CLU_082370_0_0_3"/>
<evidence type="ECO:0000313" key="4">
    <source>
        <dbReference type="Proteomes" id="UP000002384"/>
    </source>
</evidence>
<dbReference type="InterPro" id="IPR003675">
    <property type="entry name" value="Rce1/LyrA-like_dom"/>
</dbReference>